<dbReference type="InterPro" id="IPR052714">
    <property type="entry name" value="MFS_Exporter"/>
</dbReference>
<dbReference type="Proteomes" id="UP000072605">
    <property type="component" value="Unassembled WGS sequence"/>
</dbReference>
<dbReference type="SUPFAM" id="SSF103473">
    <property type="entry name" value="MFS general substrate transporter"/>
    <property type="match status" value="1"/>
</dbReference>
<dbReference type="InterPro" id="IPR020846">
    <property type="entry name" value="MFS_dom"/>
</dbReference>
<dbReference type="Gene3D" id="1.20.1250.20">
    <property type="entry name" value="MFS general substrate transporter like domains"/>
    <property type="match status" value="2"/>
</dbReference>
<evidence type="ECO:0000313" key="9">
    <source>
        <dbReference type="EMBL" id="KTR26217.1"/>
    </source>
</evidence>
<dbReference type="GO" id="GO:0022857">
    <property type="term" value="F:transmembrane transporter activity"/>
    <property type="evidence" value="ECO:0007669"/>
    <property type="project" value="InterPro"/>
</dbReference>
<evidence type="ECO:0000313" key="12">
    <source>
        <dbReference type="Proteomes" id="UP000072605"/>
    </source>
</evidence>
<evidence type="ECO:0000256" key="4">
    <source>
        <dbReference type="ARBA" id="ARBA00022989"/>
    </source>
</evidence>
<feature type="transmembrane region" description="Helical" evidence="6">
    <location>
        <begin position="166"/>
        <end position="188"/>
    </location>
</feature>
<reference evidence="8 11" key="1">
    <citation type="journal article" date="2015" name="Int. J. Syst. Evol. Microbiol.">
        <title>Exiguobacterium enclense sp. nov., isolated from sediment.</title>
        <authorList>
            <person name="Dastager S.G."/>
            <person name="Mawlankar R."/>
            <person name="Sonalkar V.V."/>
            <person name="Thorat M.N."/>
            <person name="Mual P."/>
            <person name="Verma A."/>
            <person name="Krishnamurthi S."/>
            <person name="Tang S.K."/>
            <person name="Li W.J."/>
        </authorList>
    </citation>
    <scope>NUCLEOTIDE SEQUENCE [LARGE SCALE GENOMIC DNA]</scope>
    <source>
        <strain evidence="8 11">NIO-1109</strain>
    </source>
</reference>
<dbReference type="PANTHER" id="PTHR23531">
    <property type="entry name" value="QUINOLENE RESISTANCE PROTEIN NORA"/>
    <property type="match status" value="1"/>
</dbReference>
<evidence type="ECO:0000313" key="8">
    <source>
        <dbReference type="EMBL" id="KSU50361.1"/>
    </source>
</evidence>
<evidence type="ECO:0000256" key="1">
    <source>
        <dbReference type="ARBA" id="ARBA00004651"/>
    </source>
</evidence>
<dbReference type="OrthoDB" id="9814001at2"/>
<dbReference type="EMBL" id="JBAWKY010000001">
    <property type="protein sequence ID" value="MEI4461642.1"/>
    <property type="molecule type" value="Genomic_DNA"/>
</dbReference>
<feature type="transmembrane region" description="Helical" evidence="6">
    <location>
        <begin position="12"/>
        <end position="33"/>
    </location>
</feature>
<feature type="transmembrane region" description="Helical" evidence="6">
    <location>
        <begin position="297"/>
        <end position="323"/>
    </location>
</feature>
<feature type="domain" description="Major facilitator superfamily (MFS) profile" evidence="7">
    <location>
        <begin position="9"/>
        <end position="385"/>
    </location>
</feature>
<gene>
    <name evidence="8" type="ORF">AS033_02990</name>
    <name evidence="9" type="ORF">RSA11_10930</name>
    <name evidence="10" type="ORF">SZL87_04275</name>
</gene>
<evidence type="ECO:0000313" key="10">
    <source>
        <dbReference type="EMBL" id="MEI4461642.1"/>
    </source>
</evidence>
<dbReference type="AlphaFoldDB" id="A0A0V8GJC2"/>
<evidence type="ECO:0000256" key="3">
    <source>
        <dbReference type="ARBA" id="ARBA00022692"/>
    </source>
</evidence>
<feature type="transmembrane region" description="Helical" evidence="6">
    <location>
        <begin position="335"/>
        <end position="356"/>
    </location>
</feature>
<dbReference type="EMBL" id="LDQV01000025">
    <property type="protein sequence ID" value="KTR26217.1"/>
    <property type="molecule type" value="Genomic_DNA"/>
</dbReference>
<feature type="transmembrane region" description="Helical" evidence="6">
    <location>
        <begin position="239"/>
        <end position="257"/>
    </location>
</feature>
<evidence type="ECO:0000256" key="5">
    <source>
        <dbReference type="ARBA" id="ARBA00023136"/>
    </source>
</evidence>
<evidence type="ECO:0000256" key="6">
    <source>
        <dbReference type="SAM" id="Phobius"/>
    </source>
</evidence>
<protein>
    <submittedName>
        <fullName evidence="8">MFS transporter</fullName>
    </submittedName>
</protein>
<sequence length="395" mass="42681">MTTRLFSRHYVMTLIINLLLFITFYLLNASLPLLAAKQFPVSASALGWIVTSFILATVCSRPLIGHWLDRYDLKRVLMVSASLFTLMSLCYLLVLPLESFFYLIVIRIIHGFSFGMLSSSISLAVTTLIPKTRQGEGMGYFVLSMNLASVLGPVIGLTFIQEKAFVLYFVTVAALAVIALLLMMRLPLTSQHIPSTSAFRLSQSLFLSRPLLLIATLLAGVAISSTSAFISLYTDSIGHVAYASYFYALVALGMVGIRPIAGKLFDQRGAAFVLLPSYVLYMIGFVILGMYPSFAGLLLAAVIIGVGSASIFPGLQTVLLNFAPPAQKGKAISTFFLAYDTGFGIGALILASVASGIGYSNMFLSCSLIVLVSGLLYFTFTKRQAASSETEELAS</sequence>
<dbReference type="InterPro" id="IPR011701">
    <property type="entry name" value="MFS"/>
</dbReference>
<evidence type="ECO:0000313" key="13">
    <source>
        <dbReference type="Proteomes" id="UP001387110"/>
    </source>
</evidence>
<feature type="transmembrane region" description="Helical" evidence="6">
    <location>
        <begin position="100"/>
        <end position="128"/>
    </location>
</feature>
<reference evidence="9 12" key="2">
    <citation type="journal article" date="2016" name="Front. Microbiol.">
        <title>Genomic Resource of Rice Seed Associated Bacteria.</title>
        <authorList>
            <person name="Midha S."/>
            <person name="Bansal K."/>
            <person name="Sharma S."/>
            <person name="Kumar N."/>
            <person name="Patil P.P."/>
            <person name="Chaudhry V."/>
            <person name="Patil P.B."/>
        </authorList>
    </citation>
    <scope>NUCLEOTIDE SEQUENCE [LARGE SCALE GENOMIC DNA]</scope>
    <source>
        <strain evidence="9 12">RSA11</strain>
    </source>
</reference>
<dbReference type="Pfam" id="PF07690">
    <property type="entry name" value="MFS_1"/>
    <property type="match status" value="1"/>
</dbReference>
<dbReference type="PROSITE" id="PS50850">
    <property type="entry name" value="MFS"/>
    <property type="match status" value="1"/>
</dbReference>
<dbReference type="InterPro" id="IPR036259">
    <property type="entry name" value="MFS_trans_sf"/>
</dbReference>
<organism evidence="8 11">
    <name type="scientific">Exiguobacterium indicum</name>
    <dbReference type="NCBI Taxonomy" id="296995"/>
    <lineage>
        <taxon>Bacteria</taxon>
        <taxon>Bacillati</taxon>
        <taxon>Bacillota</taxon>
        <taxon>Bacilli</taxon>
        <taxon>Bacillales</taxon>
        <taxon>Bacillales Family XII. Incertae Sedis</taxon>
        <taxon>Exiguobacterium</taxon>
    </lineage>
</organism>
<proteinExistence type="predicted"/>
<keyword evidence="13" id="KW-1185">Reference proteome</keyword>
<feature type="transmembrane region" description="Helical" evidence="6">
    <location>
        <begin position="209"/>
        <end position="233"/>
    </location>
</feature>
<dbReference type="Proteomes" id="UP001387110">
    <property type="component" value="Unassembled WGS sequence"/>
</dbReference>
<evidence type="ECO:0000259" key="7">
    <source>
        <dbReference type="PROSITE" id="PS50850"/>
    </source>
</evidence>
<feature type="transmembrane region" description="Helical" evidence="6">
    <location>
        <begin position="45"/>
        <end position="64"/>
    </location>
</feature>
<name>A0A0V8GJC2_9BACL</name>
<feature type="transmembrane region" description="Helical" evidence="6">
    <location>
        <begin position="269"/>
        <end position="291"/>
    </location>
</feature>
<evidence type="ECO:0000256" key="2">
    <source>
        <dbReference type="ARBA" id="ARBA00022448"/>
    </source>
</evidence>
<keyword evidence="2" id="KW-0813">Transport</keyword>
<dbReference type="RefSeq" id="WP_035396569.1">
    <property type="nucleotide sequence ID" value="NZ_FMYN01000001.1"/>
</dbReference>
<dbReference type="EMBL" id="LNQL01000001">
    <property type="protein sequence ID" value="KSU50361.1"/>
    <property type="molecule type" value="Genomic_DNA"/>
</dbReference>
<keyword evidence="3 6" id="KW-0812">Transmembrane</keyword>
<feature type="transmembrane region" description="Helical" evidence="6">
    <location>
        <begin position="362"/>
        <end position="380"/>
    </location>
</feature>
<comment type="caution">
    <text evidence="8">The sequence shown here is derived from an EMBL/GenBank/DDBJ whole genome shotgun (WGS) entry which is preliminary data.</text>
</comment>
<accession>A0A0V8GJC2</accession>
<keyword evidence="4 6" id="KW-1133">Transmembrane helix</keyword>
<feature type="transmembrane region" description="Helical" evidence="6">
    <location>
        <begin position="76"/>
        <end position="94"/>
    </location>
</feature>
<dbReference type="Proteomes" id="UP000053797">
    <property type="component" value="Unassembled WGS sequence"/>
</dbReference>
<evidence type="ECO:0000313" key="11">
    <source>
        <dbReference type="Proteomes" id="UP000053797"/>
    </source>
</evidence>
<dbReference type="CDD" id="cd17489">
    <property type="entry name" value="MFS_YfcJ_like"/>
    <property type="match status" value="1"/>
</dbReference>
<dbReference type="GO" id="GO:0005886">
    <property type="term" value="C:plasma membrane"/>
    <property type="evidence" value="ECO:0007669"/>
    <property type="project" value="UniProtKB-SubCell"/>
</dbReference>
<keyword evidence="5 6" id="KW-0472">Membrane</keyword>
<reference evidence="10 13" key="3">
    <citation type="submission" date="2023-12" db="EMBL/GenBank/DDBJ databases">
        <authorList>
            <person name="Easwaran N."/>
            <person name="Lazarus H.P.S."/>
        </authorList>
    </citation>
    <scope>NUCLEOTIDE SEQUENCE [LARGE SCALE GENOMIC DNA]</scope>
    <source>
        <strain evidence="10 13">VIT-2023</strain>
    </source>
</reference>
<feature type="transmembrane region" description="Helical" evidence="6">
    <location>
        <begin position="140"/>
        <end position="160"/>
    </location>
</feature>
<dbReference type="PANTHER" id="PTHR23531:SF1">
    <property type="entry name" value="QUINOLENE RESISTANCE PROTEIN NORA"/>
    <property type="match status" value="1"/>
</dbReference>
<comment type="subcellular location">
    <subcellularLocation>
        <location evidence="1">Cell membrane</location>
        <topology evidence="1">Multi-pass membrane protein</topology>
    </subcellularLocation>
</comment>